<protein>
    <submittedName>
        <fullName evidence="1">Uncharacterized protein</fullName>
    </submittedName>
</protein>
<sequence>MKDGEKHECFTIVGSDNVGISAFNNDLEKPILIAERYATAFAVA</sequence>
<organism evidence="1 2">
    <name type="scientific">Bartonella alsatica IBS 382</name>
    <dbReference type="NCBI Taxonomy" id="1094551"/>
    <lineage>
        <taxon>Bacteria</taxon>
        <taxon>Pseudomonadati</taxon>
        <taxon>Pseudomonadota</taxon>
        <taxon>Alphaproteobacteria</taxon>
        <taxon>Hyphomicrobiales</taxon>
        <taxon>Bartonellaceae</taxon>
        <taxon>Bartonella</taxon>
    </lineage>
</organism>
<dbReference type="STRING" id="1094551.MEC_00056"/>
<gene>
    <name evidence="1" type="ORF">MEC_00056</name>
</gene>
<comment type="caution">
    <text evidence="1">The sequence shown here is derived from an EMBL/GenBank/DDBJ whole genome shotgun (WGS) entry which is preliminary data.</text>
</comment>
<dbReference type="EMBL" id="AIME01000001">
    <property type="protein sequence ID" value="EJF76253.1"/>
    <property type="molecule type" value="Genomic_DNA"/>
</dbReference>
<dbReference type="RefSeq" id="WP_005864528.1">
    <property type="nucleotide sequence ID" value="NZ_JH725020.1"/>
</dbReference>
<dbReference type="HOGENOM" id="CLU_3212882_0_0_5"/>
<dbReference type="PATRIC" id="fig|1094551.3.peg.72"/>
<dbReference type="Proteomes" id="UP000008761">
    <property type="component" value="Unassembled WGS sequence"/>
</dbReference>
<evidence type="ECO:0000313" key="2">
    <source>
        <dbReference type="Proteomes" id="UP000008761"/>
    </source>
</evidence>
<reference evidence="1 2" key="1">
    <citation type="submission" date="2012-03" db="EMBL/GenBank/DDBJ databases">
        <title>The Genome Sequence of Bartonella alsatica IBS 382.</title>
        <authorList>
            <consortium name="The Broad Institute Genome Sequencing Platform"/>
            <consortium name="The Broad Institute Genome Sequencing Center for Infectious Disease"/>
            <person name="Feldgarden M."/>
            <person name="Kirby J."/>
            <person name="Kosoy M."/>
            <person name="Birtles R."/>
            <person name="Probert W.S."/>
            <person name="Chiaraviglio L."/>
            <person name="Young S.K."/>
            <person name="Zeng Q."/>
            <person name="Gargeya S."/>
            <person name="Fitzgerald M."/>
            <person name="Haas B."/>
            <person name="Abouelleil A."/>
            <person name="Alvarado L."/>
            <person name="Arachchi H.M."/>
            <person name="Berlin A."/>
            <person name="Chapman S.B."/>
            <person name="Gearin G."/>
            <person name="Goldberg J."/>
            <person name="Griggs A."/>
            <person name="Gujja S."/>
            <person name="Hansen M."/>
            <person name="Heiman D."/>
            <person name="Howarth C."/>
            <person name="Larimer J."/>
            <person name="Lui A."/>
            <person name="MacDonald P.J.P."/>
            <person name="McCowen C."/>
            <person name="Montmayeur A."/>
            <person name="Murphy C."/>
            <person name="Neiman D."/>
            <person name="Pearson M."/>
            <person name="Priest M."/>
            <person name="Roberts A."/>
            <person name="Saif S."/>
            <person name="Shea T."/>
            <person name="Sisk P."/>
            <person name="Stolte C."/>
            <person name="Sykes S."/>
            <person name="Wortman J."/>
            <person name="Nusbaum C."/>
            <person name="Birren B."/>
        </authorList>
    </citation>
    <scope>NUCLEOTIDE SEQUENCE [LARGE SCALE GENOMIC DNA]</scope>
    <source>
        <strain evidence="1 2">IBS 382</strain>
    </source>
</reference>
<dbReference type="AlphaFoldDB" id="J0YNL9"/>
<evidence type="ECO:0000313" key="1">
    <source>
        <dbReference type="EMBL" id="EJF76253.1"/>
    </source>
</evidence>
<proteinExistence type="predicted"/>
<name>J0YNL9_9HYPH</name>
<accession>J0YNL9</accession>